<proteinExistence type="predicted"/>
<feature type="non-terminal residue" evidence="2">
    <location>
        <position position="1"/>
    </location>
</feature>
<feature type="region of interest" description="Disordered" evidence="1">
    <location>
        <begin position="1"/>
        <end position="22"/>
    </location>
</feature>
<accession>A0A1B6G5H7</accession>
<evidence type="ECO:0000313" key="2">
    <source>
        <dbReference type="EMBL" id="JAS57686.1"/>
    </source>
</evidence>
<sequence>NTKKTSSLPSKMQFGDGTAQSPQDISNPFAKFFASVYGSPSSSMLIYEFERSTSISSCYVSCGEVEAELNALDTSKGAGPDDISPMILKFCSSVVSPHITIFFN</sequence>
<reference evidence="2" key="1">
    <citation type="submission" date="2015-11" db="EMBL/GenBank/DDBJ databases">
        <title>De novo transcriptome assembly of four potential Pierce s Disease insect vectors from Arizona vineyards.</title>
        <authorList>
            <person name="Tassone E.E."/>
        </authorList>
    </citation>
    <scope>NUCLEOTIDE SEQUENCE</scope>
</reference>
<protein>
    <submittedName>
        <fullName evidence="2">Uncharacterized protein</fullName>
    </submittedName>
</protein>
<dbReference type="EMBL" id="GECZ01012083">
    <property type="protein sequence ID" value="JAS57686.1"/>
    <property type="molecule type" value="Transcribed_RNA"/>
</dbReference>
<gene>
    <name evidence="2" type="ORF">g.49313</name>
</gene>
<dbReference type="AlphaFoldDB" id="A0A1B6G5H7"/>
<feature type="non-terminal residue" evidence="2">
    <location>
        <position position="104"/>
    </location>
</feature>
<evidence type="ECO:0000256" key="1">
    <source>
        <dbReference type="SAM" id="MobiDB-lite"/>
    </source>
</evidence>
<feature type="compositionally biased region" description="Polar residues" evidence="1">
    <location>
        <begin position="1"/>
        <end position="10"/>
    </location>
</feature>
<name>A0A1B6G5H7_9HEMI</name>
<organism evidence="2">
    <name type="scientific">Cuerna arida</name>
    <dbReference type="NCBI Taxonomy" id="1464854"/>
    <lineage>
        <taxon>Eukaryota</taxon>
        <taxon>Metazoa</taxon>
        <taxon>Ecdysozoa</taxon>
        <taxon>Arthropoda</taxon>
        <taxon>Hexapoda</taxon>
        <taxon>Insecta</taxon>
        <taxon>Pterygota</taxon>
        <taxon>Neoptera</taxon>
        <taxon>Paraneoptera</taxon>
        <taxon>Hemiptera</taxon>
        <taxon>Auchenorrhyncha</taxon>
        <taxon>Membracoidea</taxon>
        <taxon>Cicadellidae</taxon>
        <taxon>Cicadellinae</taxon>
        <taxon>Proconiini</taxon>
        <taxon>Cuerna</taxon>
    </lineage>
</organism>